<dbReference type="InterPro" id="IPR014825">
    <property type="entry name" value="DNA_alkylation"/>
</dbReference>
<gene>
    <name evidence="1" type="ORF">BG258_12500</name>
</gene>
<dbReference type="RefSeq" id="WP_069481642.1">
    <property type="nucleotide sequence ID" value="NZ_KV766182.1"/>
</dbReference>
<dbReference type="Gene3D" id="1.25.40.290">
    <property type="entry name" value="ARM repeat domains"/>
    <property type="match status" value="1"/>
</dbReference>
<dbReference type="Pfam" id="PF08713">
    <property type="entry name" value="DNA_alkylation"/>
    <property type="match status" value="1"/>
</dbReference>
<dbReference type="InterPro" id="IPR016024">
    <property type="entry name" value="ARM-type_fold"/>
</dbReference>
<name>A0A1E4R883_9BACI</name>
<accession>A0A1E4R883</accession>
<sequence>MPIHIDIVNRKGARKVSEIPEEVLTLLNEGEIESVNLTEWLGINHITLVKHVLPKVGLSHQLENIVEEMLKQNAESGMKAIRLTGELLNTAIEQENDQTKKEIIKKFATHPSDSVRCWAAFMNKSGSSSLKEKLAYIYPFAGDHHFGVREISWMSIREDIAQHLDESIELLTEWAKEEDENIRRFSMEVIRPRGVWAKHIEDLKQNPSKALPILNQLKSDPSKYVQDSVGNWLNDASKTQPDFVMMLCEKWSNESDTKETSKIIKKAKRTIVKGN</sequence>
<dbReference type="EMBL" id="MECQ01000001">
    <property type="protein sequence ID" value="ODV56653.1"/>
    <property type="molecule type" value="Genomic_DNA"/>
</dbReference>
<dbReference type="AlphaFoldDB" id="A0A1E4R883"/>
<reference evidence="1 2" key="1">
    <citation type="submission" date="2016-09" db="EMBL/GenBank/DDBJ databases">
        <title>Draft genome sequence of the soil isolate, Lysinibacillus fusiformis M5, a potential hypoxanthine producer.</title>
        <authorList>
            <person name="Gallegos-Monterrosa R."/>
            <person name="Maroti G."/>
            <person name="Balint B."/>
            <person name="Kovacs A.T."/>
        </authorList>
    </citation>
    <scope>NUCLEOTIDE SEQUENCE [LARGE SCALE GENOMIC DNA]</scope>
    <source>
        <strain evidence="1 2">M5</strain>
    </source>
</reference>
<dbReference type="SUPFAM" id="SSF48371">
    <property type="entry name" value="ARM repeat"/>
    <property type="match status" value="1"/>
</dbReference>
<comment type="caution">
    <text evidence="1">The sequence shown here is derived from an EMBL/GenBank/DDBJ whole genome shotgun (WGS) entry which is preliminary data.</text>
</comment>
<dbReference type="Proteomes" id="UP000094784">
    <property type="component" value="Unassembled WGS sequence"/>
</dbReference>
<proteinExistence type="predicted"/>
<organism evidence="1 2">
    <name type="scientific">Lysinibacillus fusiformis</name>
    <dbReference type="NCBI Taxonomy" id="28031"/>
    <lineage>
        <taxon>Bacteria</taxon>
        <taxon>Bacillati</taxon>
        <taxon>Bacillota</taxon>
        <taxon>Bacilli</taxon>
        <taxon>Bacillales</taxon>
        <taxon>Bacillaceae</taxon>
        <taxon>Lysinibacillus</taxon>
    </lineage>
</organism>
<evidence type="ECO:0000313" key="2">
    <source>
        <dbReference type="Proteomes" id="UP000094784"/>
    </source>
</evidence>
<dbReference type="OrthoDB" id="9797162at2"/>
<evidence type="ECO:0000313" key="1">
    <source>
        <dbReference type="EMBL" id="ODV56653.1"/>
    </source>
</evidence>
<protein>
    <submittedName>
        <fullName evidence="1">DNA alkylation repair protein</fullName>
    </submittedName>
</protein>